<protein>
    <submittedName>
        <fullName evidence="2">Uncharacterized protein</fullName>
    </submittedName>
</protein>
<accession>A0AAV4U993</accession>
<gene>
    <name evidence="2" type="ORF">CEXT_216261</name>
</gene>
<reference evidence="2 3" key="1">
    <citation type="submission" date="2021-06" db="EMBL/GenBank/DDBJ databases">
        <title>Caerostris extrusa draft genome.</title>
        <authorList>
            <person name="Kono N."/>
            <person name="Arakawa K."/>
        </authorList>
    </citation>
    <scope>NUCLEOTIDE SEQUENCE [LARGE SCALE GENOMIC DNA]</scope>
</reference>
<name>A0AAV4U993_CAEEX</name>
<comment type="caution">
    <text evidence="2">The sequence shown here is derived from an EMBL/GenBank/DDBJ whole genome shotgun (WGS) entry which is preliminary data.</text>
</comment>
<evidence type="ECO:0000313" key="3">
    <source>
        <dbReference type="Proteomes" id="UP001054945"/>
    </source>
</evidence>
<organism evidence="2 3">
    <name type="scientific">Caerostris extrusa</name>
    <name type="common">Bark spider</name>
    <name type="synonym">Caerostris bankana</name>
    <dbReference type="NCBI Taxonomy" id="172846"/>
    <lineage>
        <taxon>Eukaryota</taxon>
        <taxon>Metazoa</taxon>
        <taxon>Ecdysozoa</taxon>
        <taxon>Arthropoda</taxon>
        <taxon>Chelicerata</taxon>
        <taxon>Arachnida</taxon>
        <taxon>Araneae</taxon>
        <taxon>Araneomorphae</taxon>
        <taxon>Entelegynae</taxon>
        <taxon>Araneoidea</taxon>
        <taxon>Araneidae</taxon>
        <taxon>Caerostris</taxon>
    </lineage>
</organism>
<feature type="region of interest" description="Disordered" evidence="1">
    <location>
        <begin position="93"/>
        <end position="113"/>
    </location>
</feature>
<dbReference type="EMBL" id="BPLR01012495">
    <property type="protein sequence ID" value="GIY54301.1"/>
    <property type="molecule type" value="Genomic_DNA"/>
</dbReference>
<proteinExistence type="predicted"/>
<evidence type="ECO:0000256" key="1">
    <source>
        <dbReference type="SAM" id="MobiDB-lite"/>
    </source>
</evidence>
<feature type="compositionally biased region" description="Basic and acidic residues" evidence="1">
    <location>
        <begin position="93"/>
        <end position="104"/>
    </location>
</feature>
<dbReference type="AlphaFoldDB" id="A0AAV4U993"/>
<keyword evidence="3" id="KW-1185">Reference proteome</keyword>
<dbReference type="Proteomes" id="UP001054945">
    <property type="component" value="Unassembled WGS sequence"/>
</dbReference>
<evidence type="ECO:0000313" key="2">
    <source>
        <dbReference type="EMBL" id="GIY54301.1"/>
    </source>
</evidence>
<sequence length="136" mass="15770">MTELTRQRYIFKKQTQEVAKKKAVSLSLQGQKDQELWISPHPLHASVVSHCYRKIHYSERDGMKAGGGGRRKYFFLFLTRWKHVEEIRNYEHRMRGGRDSKPVKTPEFGGKYSNFLSQGVESYGPSCRAHGQPNPS</sequence>